<dbReference type="EMBL" id="CAJVCH010546096">
    <property type="protein sequence ID" value="CAG7828084.1"/>
    <property type="molecule type" value="Genomic_DNA"/>
</dbReference>
<evidence type="ECO:0000256" key="1">
    <source>
        <dbReference type="ARBA" id="ARBA00001947"/>
    </source>
</evidence>
<dbReference type="Proteomes" id="UP000708208">
    <property type="component" value="Unassembled WGS sequence"/>
</dbReference>
<dbReference type="GO" id="GO:0004089">
    <property type="term" value="F:carbonate dehydratase activity"/>
    <property type="evidence" value="ECO:0007669"/>
    <property type="project" value="UniProtKB-EC"/>
</dbReference>
<evidence type="ECO:0000256" key="3">
    <source>
        <dbReference type="ARBA" id="ARBA00012925"/>
    </source>
</evidence>
<dbReference type="AlphaFoldDB" id="A0A8J2L3H6"/>
<gene>
    <name evidence="10" type="ORF">AFUS01_LOCUS38035</name>
</gene>
<accession>A0A8J2L3H6</accession>
<proteinExistence type="inferred from homology"/>
<sequence>MEKIEAQLQPLPFRSRRSKRKWSLLLLLWCTLSLKLSGVRAVLYKPEETDDVDESVLDTVASPHHFQTKTATPPPTSCNATKSVQLSDLNLEVCVDKDKMFLIFDPFDENDLYPPWTYHGFNGPTEWHKIDPRLFNTDSKYSGLSMIQKYPPNGNVSTSLSSLDNAKSNDESKEYYGFVPSFMRFNGYLLDNFCDGQMPSPIVINPENAKLKDTLSEFEYTHMDESYAIQMYFPEDGTNLLTVRAMDAWELSKAPCISKGSVTGPDLCLDRFIIHYGVDGKTGSEHRLGNKTFGMEFQFFFTLQKTKTRSASEFFYTYLNEYLYETGNSTKGEQLKGKMVRALAVFVEVVDGIETEPNMRILAELAKLFWASSNHNKLRTIQTKQKVFRFQPFFPVSLYYTYKGSLTFPPCFPDLDWTVFETPIKISRKDYESFLFIPSEFDETGYVAGNFRSIESIYVQFEDPLVNKDEEERNRGKEARENREIFKSLAPHDTTKEALYDYYDTVSDSSVTLLPSVLTGILSYTLLFPFQYIKFLL</sequence>
<keyword evidence="5" id="KW-0862">Zinc</keyword>
<organism evidence="10 11">
    <name type="scientific">Allacma fusca</name>
    <dbReference type="NCBI Taxonomy" id="39272"/>
    <lineage>
        <taxon>Eukaryota</taxon>
        <taxon>Metazoa</taxon>
        <taxon>Ecdysozoa</taxon>
        <taxon>Arthropoda</taxon>
        <taxon>Hexapoda</taxon>
        <taxon>Collembola</taxon>
        <taxon>Symphypleona</taxon>
        <taxon>Sminthuridae</taxon>
        <taxon>Allacma</taxon>
    </lineage>
</organism>
<dbReference type="OrthoDB" id="429145at2759"/>
<dbReference type="PANTHER" id="PTHR18952:SF141">
    <property type="entry name" value="CARBONIC ANHYDRASE"/>
    <property type="match status" value="1"/>
</dbReference>
<dbReference type="PANTHER" id="PTHR18952">
    <property type="entry name" value="CARBONIC ANHYDRASE"/>
    <property type="match status" value="1"/>
</dbReference>
<comment type="caution">
    <text evidence="10">The sequence shown here is derived from an EMBL/GenBank/DDBJ whole genome shotgun (WGS) entry which is preliminary data.</text>
</comment>
<evidence type="ECO:0000256" key="7">
    <source>
        <dbReference type="ARBA" id="ARBA00048348"/>
    </source>
</evidence>
<dbReference type="GO" id="GO:0008270">
    <property type="term" value="F:zinc ion binding"/>
    <property type="evidence" value="ECO:0007669"/>
    <property type="project" value="InterPro"/>
</dbReference>
<dbReference type="Pfam" id="PF00194">
    <property type="entry name" value="Carb_anhydrase"/>
    <property type="match status" value="1"/>
</dbReference>
<dbReference type="InterPro" id="IPR023561">
    <property type="entry name" value="Carbonic_anhydrase_a-class"/>
</dbReference>
<dbReference type="PROSITE" id="PS51144">
    <property type="entry name" value="ALPHA_CA_2"/>
    <property type="match status" value="1"/>
</dbReference>
<dbReference type="InterPro" id="IPR001148">
    <property type="entry name" value="CA_dom"/>
</dbReference>
<evidence type="ECO:0000256" key="2">
    <source>
        <dbReference type="ARBA" id="ARBA00010718"/>
    </source>
</evidence>
<evidence type="ECO:0000256" key="4">
    <source>
        <dbReference type="ARBA" id="ARBA00022723"/>
    </source>
</evidence>
<name>A0A8J2L3H6_9HEXA</name>
<comment type="cofactor">
    <cofactor evidence="1">
        <name>Zn(2+)</name>
        <dbReference type="ChEBI" id="CHEBI:29105"/>
    </cofactor>
</comment>
<dbReference type="EC" id="4.2.1.1" evidence="3"/>
<evidence type="ECO:0000256" key="8">
    <source>
        <dbReference type="SAM" id="SignalP"/>
    </source>
</evidence>
<evidence type="ECO:0000259" key="9">
    <source>
        <dbReference type="PROSITE" id="PS51144"/>
    </source>
</evidence>
<dbReference type="GO" id="GO:0005737">
    <property type="term" value="C:cytoplasm"/>
    <property type="evidence" value="ECO:0007669"/>
    <property type="project" value="TreeGrafter"/>
</dbReference>
<evidence type="ECO:0000256" key="5">
    <source>
        <dbReference type="ARBA" id="ARBA00022833"/>
    </source>
</evidence>
<reference evidence="10" key="1">
    <citation type="submission" date="2021-06" db="EMBL/GenBank/DDBJ databases">
        <authorList>
            <person name="Hodson N. C."/>
            <person name="Mongue J. A."/>
            <person name="Jaron S. K."/>
        </authorList>
    </citation>
    <scope>NUCLEOTIDE SEQUENCE</scope>
</reference>
<feature type="signal peptide" evidence="8">
    <location>
        <begin position="1"/>
        <end position="41"/>
    </location>
</feature>
<keyword evidence="11" id="KW-1185">Reference proteome</keyword>
<feature type="domain" description="Alpha-carbonic anhydrase" evidence="9">
    <location>
        <begin position="114"/>
        <end position="489"/>
    </location>
</feature>
<keyword evidence="6" id="KW-0456">Lyase</keyword>
<comment type="similarity">
    <text evidence="2">Belongs to the alpha-carbonic anhydrase family.</text>
</comment>
<evidence type="ECO:0000313" key="11">
    <source>
        <dbReference type="Proteomes" id="UP000708208"/>
    </source>
</evidence>
<keyword evidence="8" id="KW-0732">Signal</keyword>
<protein>
    <recommendedName>
        <fullName evidence="3">carbonic anhydrase</fullName>
        <ecNumber evidence="3">4.2.1.1</ecNumber>
    </recommendedName>
</protein>
<keyword evidence="4" id="KW-0479">Metal-binding</keyword>
<evidence type="ECO:0000256" key="6">
    <source>
        <dbReference type="ARBA" id="ARBA00023239"/>
    </source>
</evidence>
<feature type="chain" id="PRO_5035150194" description="carbonic anhydrase" evidence="8">
    <location>
        <begin position="42"/>
        <end position="537"/>
    </location>
</feature>
<dbReference type="SMART" id="SM01057">
    <property type="entry name" value="Carb_anhydrase"/>
    <property type="match status" value="1"/>
</dbReference>
<comment type="catalytic activity">
    <reaction evidence="7">
        <text>hydrogencarbonate + H(+) = CO2 + H2O</text>
        <dbReference type="Rhea" id="RHEA:10748"/>
        <dbReference type="ChEBI" id="CHEBI:15377"/>
        <dbReference type="ChEBI" id="CHEBI:15378"/>
        <dbReference type="ChEBI" id="CHEBI:16526"/>
        <dbReference type="ChEBI" id="CHEBI:17544"/>
        <dbReference type="EC" id="4.2.1.1"/>
    </reaction>
</comment>
<evidence type="ECO:0000313" key="10">
    <source>
        <dbReference type="EMBL" id="CAG7828084.1"/>
    </source>
</evidence>